<dbReference type="AlphaFoldDB" id="A0AAD5R4J2"/>
<dbReference type="PROSITE" id="PS51257">
    <property type="entry name" value="PROKAR_LIPOPROTEIN"/>
    <property type="match status" value="1"/>
</dbReference>
<accession>A0AAD5R4J2</accession>
<keyword evidence="1" id="KW-0732">Signal</keyword>
<evidence type="ECO:0000313" key="3">
    <source>
        <dbReference type="Proteomes" id="UP001196413"/>
    </source>
</evidence>
<gene>
    <name evidence="2" type="ORF">KIN20_030267</name>
</gene>
<reference evidence="2" key="1">
    <citation type="submission" date="2021-06" db="EMBL/GenBank/DDBJ databases">
        <title>Parelaphostrongylus tenuis whole genome reference sequence.</title>
        <authorList>
            <person name="Garwood T.J."/>
            <person name="Larsen P.A."/>
            <person name="Fountain-Jones N.M."/>
            <person name="Garbe J.R."/>
            <person name="Macchietto M.G."/>
            <person name="Kania S.A."/>
            <person name="Gerhold R.W."/>
            <person name="Richards J.E."/>
            <person name="Wolf T.M."/>
        </authorList>
    </citation>
    <scope>NUCLEOTIDE SEQUENCE</scope>
    <source>
        <strain evidence="2">MNPRO001-30</strain>
        <tissue evidence="2">Meninges</tissue>
    </source>
</reference>
<feature type="chain" id="PRO_5042158681" evidence="1">
    <location>
        <begin position="23"/>
        <end position="228"/>
    </location>
</feature>
<organism evidence="2 3">
    <name type="scientific">Parelaphostrongylus tenuis</name>
    <name type="common">Meningeal worm</name>
    <dbReference type="NCBI Taxonomy" id="148309"/>
    <lineage>
        <taxon>Eukaryota</taxon>
        <taxon>Metazoa</taxon>
        <taxon>Ecdysozoa</taxon>
        <taxon>Nematoda</taxon>
        <taxon>Chromadorea</taxon>
        <taxon>Rhabditida</taxon>
        <taxon>Rhabditina</taxon>
        <taxon>Rhabditomorpha</taxon>
        <taxon>Strongyloidea</taxon>
        <taxon>Metastrongylidae</taxon>
        <taxon>Parelaphostrongylus</taxon>
    </lineage>
</organism>
<proteinExistence type="predicted"/>
<sequence>MMRLDFDHIIISLLVTISIVLGCGVMPPGQASTRTFNVTGFTTLPIAMVYSRVADVRTRISGIGISEAGARGFVERIVMQTLFDVLERQARSALLPDAIITAILSQLTVQISYKPMDCLMVVKPEDKPAKDKERNCIIVSDTVTGICYAPKQRRAKKCTEANGKETSVEAIPIEHLSISGILSTTNFIMESWSKAMWQRVVHRALRMLASSPYGTHHFFSAKATVGGN</sequence>
<keyword evidence="3" id="KW-1185">Reference proteome</keyword>
<dbReference type="EMBL" id="JAHQIW010006346">
    <property type="protein sequence ID" value="KAJ1368909.1"/>
    <property type="molecule type" value="Genomic_DNA"/>
</dbReference>
<evidence type="ECO:0000256" key="1">
    <source>
        <dbReference type="SAM" id="SignalP"/>
    </source>
</evidence>
<feature type="signal peptide" evidence="1">
    <location>
        <begin position="1"/>
        <end position="22"/>
    </location>
</feature>
<dbReference type="Proteomes" id="UP001196413">
    <property type="component" value="Unassembled WGS sequence"/>
</dbReference>
<comment type="caution">
    <text evidence="2">The sequence shown here is derived from an EMBL/GenBank/DDBJ whole genome shotgun (WGS) entry which is preliminary data.</text>
</comment>
<protein>
    <submittedName>
        <fullName evidence="2">Uncharacterized protein</fullName>
    </submittedName>
</protein>
<evidence type="ECO:0000313" key="2">
    <source>
        <dbReference type="EMBL" id="KAJ1368909.1"/>
    </source>
</evidence>
<name>A0AAD5R4J2_PARTN</name>